<gene>
    <name evidence="4" type="primary">Ectin</name>
    <name evidence="4" type="ORF">C8035_v005119</name>
</gene>
<proteinExistence type="predicted"/>
<dbReference type="SMART" id="SM00198">
    <property type="entry name" value="SCP"/>
    <property type="match status" value="1"/>
</dbReference>
<keyword evidence="2" id="KW-0732">Signal</keyword>
<dbReference type="InterPro" id="IPR001283">
    <property type="entry name" value="CRISP-related"/>
</dbReference>
<dbReference type="InterPro" id="IPR014044">
    <property type="entry name" value="CAP_dom"/>
</dbReference>
<evidence type="ECO:0000313" key="4">
    <source>
        <dbReference type="EMBL" id="TDZ36737.1"/>
    </source>
</evidence>
<feature type="domain" description="SCP" evidence="3">
    <location>
        <begin position="142"/>
        <end position="281"/>
    </location>
</feature>
<keyword evidence="5" id="KW-1185">Reference proteome</keyword>
<feature type="region of interest" description="Disordered" evidence="1">
    <location>
        <begin position="94"/>
        <end position="140"/>
    </location>
</feature>
<dbReference type="Pfam" id="PF00188">
    <property type="entry name" value="CAP"/>
    <property type="match status" value="1"/>
</dbReference>
<dbReference type="CDD" id="cd05382">
    <property type="entry name" value="CAP_GAPR1-like"/>
    <property type="match status" value="1"/>
</dbReference>
<dbReference type="PANTHER" id="PTHR10334">
    <property type="entry name" value="CYSTEINE-RICH SECRETORY PROTEIN-RELATED"/>
    <property type="match status" value="1"/>
</dbReference>
<name>A0A4R8QDB3_9PEZI</name>
<reference evidence="4 5" key="1">
    <citation type="submission" date="2018-11" db="EMBL/GenBank/DDBJ databases">
        <title>Genome sequence and assembly of Colletotrichum spinosum.</title>
        <authorList>
            <person name="Gan P."/>
            <person name="Shirasu K."/>
        </authorList>
    </citation>
    <scope>NUCLEOTIDE SEQUENCE [LARGE SCALE GENOMIC DNA]</scope>
    <source>
        <strain evidence="4 5">CBS 515.97</strain>
    </source>
</reference>
<feature type="chain" id="PRO_5020633633" evidence="2">
    <location>
        <begin position="21"/>
        <end position="287"/>
    </location>
</feature>
<dbReference type="PRINTS" id="PR00837">
    <property type="entry name" value="V5TPXLIKE"/>
</dbReference>
<dbReference type="Proteomes" id="UP000295083">
    <property type="component" value="Unassembled WGS sequence"/>
</dbReference>
<organism evidence="4 5">
    <name type="scientific">Colletotrichum spinosum</name>
    <dbReference type="NCBI Taxonomy" id="1347390"/>
    <lineage>
        <taxon>Eukaryota</taxon>
        <taxon>Fungi</taxon>
        <taxon>Dikarya</taxon>
        <taxon>Ascomycota</taxon>
        <taxon>Pezizomycotina</taxon>
        <taxon>Sordariomycetes</taxon>
        <taxon>Hypocreomycetidae</taxon>
        <taxon>Glomerellales</taxon>
        <taxon>Glomerellaceae</taxon>
        <taxon>Colletotrichum</taxon>
        <taxon>Colletotrichum orbiculare species complex</taxon>
    </lineage>
</organism>
<evidence type="ECO:0000259" key="3">
    <source>
        <dbReference type="SMART" id="SM00198"/>
    </source>
</evidence>
<feature type="compositionally biased region" description="Low complexity" evidence="1">
    <location>
        <begin position="94"/>
        <end position="138"/>
    </location>
</feature>
<accession>A0A4R8QDB3</accession>
<sequence>MRFSTTTTLSAALLSTQVAGQIPLLSTATVGIPTTVDLPTGIIPILTTLTSTFRSTSTLVLSLNSTASLNSTGLWNSTASSTSTRSTLTTSLTTFVTSTSRPPSSTSAKPPASTSSRPLASTSTSSRPPASTSAPPTSGITADQQKALDLHNAERSSLSHPSLTWDADLASDAQAYANQLALIGQLIHDPNNRNQGENLYYQYGSSAPPYTAASTWWLNEKSMYFGQPIPESKNGYDFAAYGHYTQCIWRSTSRVGMAQATSADGKTFIVARYSAAGNVVGRTPYQG</sequence>
<dbReference type="InterPro" id="IPR034113">
    <property type="entry name" value="SCP_GAPR1-like"/>
</dbReference>
<evidence type="ECO:0000256" key="1">
    <source>
        <dbReference type="SAM" id="MobiDB-lite"/>
    </source>
</evidence>
<dbReference type="SUPFAM" id="SSF55797">
    <property type="entry name" value="PR-1-like"/>
    <property type="match status" value="1"/>
</dbReference>
<dbReference type="EMBL" id="QAPG01000030">
    <property type="protein sequence ID" value="TDZ36737.1"/>
    <property type="molecule type" value="Genomic_DNA"/>
</dbReference>
<evidence type="ECO:0000313" key="5">
    <source>
        <dbReference type="Proteomes" id="UP000295083"/>
    </source>
</evidence>
<dbReference type="Gene3D" id="3.40.33.10">
    <property type="entry name" value="CAP"/>
    <property type="match status" value="1"/>
</dbReference>
<feature type="signal peptide" evidence="2">
    <location>
        <begin position="1"/>
        <end position="20"/>
    </location>
</feature>
<evidence type="ECO:0000256" key="2">
    <source>
        <dbReference type="SAM" id="SignalP"/>
    </source>
</evidence>
<comment type="caution">
    <text evidence="4">The sequence shown here is derived from an EMBL/GenBank/DDBJ whole genome shotgun (WGS) entry which is preliminary data.</text>
</comment>
<protein>
    <submittedName>
        <fullName evidence="4">Ectin</fullName>
    </submittedName>
</protein>
<dbReference type="AlphaFoldDB" id="A0A4R8QDB3"/>
<dbReference type="InterPro" id="IPR035940">
    <property type="entry name" value="CAP_sf"/>
</dbReference>